<organism evidence="1 2">
    <name type="scientific">Pseudomonas tremae</name>
    <dbReference type="NCBI Taxonomy" id="200454"/>
    <lineage>
        <taxon>Bacteria</taxon>
        <taxon>Pseudomonadati</taxon>
        <taxon>Pseudomonadota</taxon>
        <taxon>Gammaproteobacteria</taxon>
        <taxon>Pseudomonadales</taxon>
        <taxon>Pseudomonadaceae</taxon>
        <taxon>Pseudomonas</taxon>
    </lineage>
</organism>
<protein>
    <submittedName>
        <fullName evidence="1">Addiction module antitoxin RelB</fullName>
    </submittedName>
</protein>
<reference evidence="1 2" key="1">
    <citation type="submission" date="2015-09" db="EMBL/GenBank/DDBJ databases">
        <title>Genome announcement of multiple Pseudomonas syringae strains.</title>
        <authorList>
            <person name="Thakur S."/>
            <person name="Wang P.W."/>
            <person name="Gong Y."/>
            <person name="Weir B.S."/>
            <person name="Guttman D.S."/>
        </authorList>
    </citation>
    <scope>NUCLEOTIDE SEQUENCE [LARGE SCALE GENOMIC DNA]</scope>
    <source>
        <strain evidence="1 2">ICMP9151</strain>
    </source>
</reference>
<dbReference type="EMBL" id="LJRO01000411">
    <property type="protein sequence ID" value="KPY93544.1"/>
    <property type="molecule type" value="Genomic_DNA"/>
</dbReference>
<gene>
    <name evidence="1" type="ORF">ALO43_200079</name>
</gene>
<dbReference type="AlphaFoldDB" id="A0AA40TTT3"/>
<accession>A0AA40TTT3</accession>
<name>A0AA40TTT3_9PSED</name>
<proteinExistence type="predicted"/>
<comment type="caution">
    <text evidence="1">The sequence shown here is derived from an EMBL/GenBank/DDBJ whole genome shotgun (WGS) entry which is preliminary data.</text>
</comment>
<evidence type="ECO:0000313" key="2">
    <source>
        <dbReference type="Proteomes" id="UP000050523"/>
    </source>
</evidence>
<dbReference type="Proteomes" id="UP000050523">
    <property type="component" value="Unassembled WGS sequence"/>
</dbReference>
<evidence type="ECO:0000313" key="1">
    <source>
        <dbReference type="EMBL" id="KPY93544.1"/>
    </source>
</evidence>
<sequence>MWVGAAPRIDQHLTLQQFGAQQRNLQTHQPAQRMTHEMATLDIERVEQGQQFHGHMADRIVCRQIRRAASSPGMIVDQYVMVAGQRRQVIRPVTAGSAQPGTEHQQGRIGMLTSMNFMKHARSPGGRQVGF</sequence>